<sequence>MQFDPDNPIIRLCAEGINHEGESKEAASKLYHQAWNEATTSFEKFIAAHYLARVQPSVAEKLQWDKTALVMALQSNDESAKAAYPSLYLNIAKGYEDLNDLVNARQHYQLALSFSEQLKEDGYGKMIRAGIAAGIGRVE</sequence>
<keyword evidence="2" id="KW-1185">Reference proteome</keyword>
<dbReference type="RefSeq" id="WP_152758836.1">
    <property type="nucleotide sequence ID" value="NZ_WHLY01000002.1"/>
</dbReference>
<keyword evidence="1" id="KW-0489">Methyltransferase</keyword>
<comment type="caution">
    <text evidence="1">The sequence shown here is derived from an EMBL/GenBank/DDBJ whole genome shotgun (WGS) entry which is preliminary data.</text>
</comment>
<evidence type="ECO:0000313" key="2">
    <source>
        <dbReference type="Proteomes" id="UP000479293"/>
    </source>
</evidence>
<gene>
    <name evidence="1" type="ORF">GBK04_09120</name>
</gene>
<accession>A0A7C9B9P4</accession>
<organism evidence="1 2">
    <name type="scientific">Salmonirosea aquatica</name>
    <dbReference type="NCBI Taxonomy" id="2654236"/>
    <lineage>
        <taxon>Bacteria</taxon>
        <taxon>Pseudomonadati</taxon>
        <taxon>Bacteroidota</taxon>
        <taxon>Cytophagia</taxon>
        <taxon>Cytophagales</taxon>
        <taxon>Spirosomataceae</taxon>
        <taxon>Salmonirosea</taxon>
    </lineage>
</organism>
<dbReference type="AlphaFoldDB" id="A0A7C9B9P4"/>
<dbReference type="Proteomes" id="UP000479293">
    <property type="component" value="Unassembled WGS sequence"/>
</dbReference>
<name>A0A7C9B9P4_9BACT</name>
<dbReference type="GO" id="GO:0032259">
    <property type="term" value="P:methylation"/>
    <property type="evidence" value="ECO:0007669"/>
    <property type="project" value="UniProtKB-KW"/>
</dbReference>
<evidence type="ECO:0000313" key="1">
    <source>
        <dbReference type="EMBL" id="MPR33522.1"/>
    </source>
</evidence>
<keyword evidence="1" id="KW-0808">Transferase</keyword>
<dbReference type="GO" id="GO:0008168">
    <property type="term" value="F:methyltransferase activity"/>
    <property type="evidence" value="ECO:0007669"/>
    <property type="project" value="UniProtKB-KW"/>
</dbReference>
<protein>
    <submittedName>
        <fullName evidence="1">rRNA adenine methyltransferase</fullName>
    </submittedName>
</protein>
<reference evidence="1 2" key="1">
    <citation type="submission" date="2019-10" db="EMBL/GenBank/DDBJ databases">
        <title>Draft Genome Sequence of Cytophagaceae sp. SJW1-29.</title>
        <authorList>
            <person name="Choi A."/>
        </authorList>
    </citation>
    <scope>NUCLEOTIDE SEQUENCE [LARGE SCALE GENOMIC DNA]</scope>
    <source>
        <strain evidence="1 2">SJW1-29</strain>
    </source>
</reference>
<dbReference type="EMBL" id="WHLY01000002">
    <property type="protein sequence ID" value="MPR33522.1"/>
    <property type="molecule type" value="Genomic_DNA"/>
</dbReference>
<proteinExistence type="predicted"/>